<dbReference type="STRING" id="553469.SAMN04487947_2291"/>
<proteinExistence type="predicted"/>
<dbReference type="Proteomes" id="UP000198531">
    <property type="component" value="Unassembled WGS sequence"/>
</dbReference>
<keyword evidence="3" id="KW-1185">Reference proteome</keyword>
<evidence type="ECO:0008006" key="4">
    <source>
        <dbReference type="Google" id="ProtNLM"/>
    </source>
</evidence>
<evidence type="ECO:0000313" key="3">
    <source>
        <dbReference type="Proteomes" id="UP000198531"/>
    </source>
</evidence>
<keyword evidence="1" id="KW-0812">Transmembrane</keyword>
<reference evidence="3" key="1">
    <citation type="submission" date="2016-10" db="EMBL/GenBank/DDBJ databases">
        <authorList>
            <person name="Varghese N."/>
            <person name="Submissions S."/>
        </authorList>
    </citation>
    <scope>NUCLEOTIDE SEQUENCE [LARGE SCALE GENOMIC DNA]</scope>
    <source>
        <strain evidence="3">CGMCC 1.7736</strain>
    </source>
</reference>
<dbReference type="RefSeq" id="WP_089807713.1">
    <property type="nucleotide sequence ID" value="NZ_FOYT01000002.1"/>
</dbReference>
<feature type="transmembrane region" description="Helical" evidence="1">
    <location>
        <begin position="54"/>
        <end position="77"/>
    </location>
</feature>
<dbReference type="EMBL" id="FOYT01000002">
    <property type="protein sequence ID" value="SFR56275.1"/>
    <property type="molecule type" value="Genomic_DNA"/>
</dbReference>
<dbReference type="Pfam" id="PF19545">
    <property type="entry name" value="DUF6069"/>
    <property type="match status" value="1"/>
</dbReference>
<sequence length="142" mass="14173">MQFTTTRTAAPTTASDLARRATFGVVTALVLAFAVRLLVGVLDVNLGVAGPTTPFAAAPILGSTVVAGIGAAVVYAALARFTARPTRNFVAAAAVVFAVMLVPVFAFTPSLGVTAAGQAVLVVLHAVVAAPLVAFVVGAVRV</sequence>
<gene>
    <name evidence="2" type="ORF">SAMN04487947_2291</name>
</gene>
<dbReference type="AlphaFoldDB" id="A0A1I6HP97"/>
<evidence type="ECO:0000256" key="1">
    <source>
        <dbReference type="SAM" id="Phobius"/>
    </source>
</evidence>
<name>A0A1I6HP97_9EURY</name>
<feature type="transmembrane region" description="Helical" evidence="1">
    <location>
        <begin position="89"/>
        <end position="107"/>
    </location>
</feature>
<evidence type="ECO:0000313" key="2">
    <source>
        <dbReference type="EMBL" id="SFR56275.1"/>
    </source>
</evidence>
<keyword evidence="1" id="KW-1133">Transmembrane helix</keyword>
<dbReference type="InterPro" id="IPR045713">
    <property type="entry name" value="DUF6069"/>
</dbReference>
<keyword evidence="1" id="KW-0472">Membrane</keyword>
<feature type="transmembrane region" description="Helical" evidence="1">
    <location>
        <begin position="119"/>
        <end position="140"/>
    </location>
</feature>
<protein>
    <recommendedName>
        <fullName evidence="4">Major facilitator superfamily (MFS) profile domain-containing protein</fullName>
    </recommendedName>
</protein>
<accession>A0A1I6HP97</accession>
<organism evidence="2 3">
    <name type="scientific">Halogeometricum rufum</name>
    <dbReference type="NCBI Taxonomy" id="553469"/>
    <lineage>
        <taxon>Archaea</taxon>
        <taxon>Methanobacteriati</taxon>
        <taxon>Methanobacteriota</taxon>
        <taxon>Stenosarchaea group</taxon>
        <taxon>Halobacteria</taxon>
        <taxon>Halobacteriales</taxon>
        <taxon>Haloferacaceae</taxon>
        <taxon>Halogeometricum</taxon>
    </lineage>
</organism>
<feature type="transmembrane region" description="Helical" evidence="1">
    <location>
        <begin position="21"/>
        <end position="42"/>
    </location>
</feature>